<dbReference type="SMART" id="SM00382">
    <property type="entry name" value="AAA"/>
    <property type="match status" value="1"/>
</dbReference>
<dbReference type="EMBL" id="QGGB01000003">
    <property type="protein sequence ID" value="PWN07619.1"/>
    <property type="molecule type" value="Genomic_DNA"/>
</dbReference>
<evidence type="ECO:0000256" key="3">
    <source>
        <dbReference type="ARBA" id="ARBA00022458"/>
    </source>
</evidence>
<organism evidence="7 8">
    <name type="scientific">Rhodohalobacter mucosus</name>
    <dbReference type="NCBI Taxonomy" id="2079485"/>
    <lineage>
        <taxon>Bacteria</taxon>
        <taxon>Pseudomonadati</taxon>
        <taxon>Balneolota</taxon>
        <taxon>Balneolia</taxon>
        <taxon>Balneolales</taxon>
        <taxon>Balneolaceae</taxon>
        <taxon>Rhodohalobacter</taxon>
    </lineage>
</organism>
<dbReference type="Pfam" id="PF13732">
    <property type="entry name" value="DrrA1-3_C"/>
    <property type="match status" value="1"/>
</dbReference>
<dbReference type="InterPro" id="IPR003593">
    <property type="entry name" value="AAA+_ATPase"/>
</dbReference>
<dbReference type="InterPro" id="IPR025302">
    <property type="entry name" value="DrrA1/2-like_C"/>
</dbReference>
<comment type="similarity">
    <text evidence="1">Belongs to the ABC transporter superfamily.</text>
</comment>
<dbReference type="Pfam" id="PF00005">
    <property type="entry name" value="ABC_tran"/>
    <property type="match status" value="1"/>
</dbReference>
<dbReference type="InterPro" id="IPR027417">
    <property type="entry name" value="P-loop_NTPase"/>
</dbReference>
<protein>
    <submittedName>
        <fullName evidence="7">ABC transporter</fullName>
    </submittedName>
</protein>
<dbReference type="AlphaFoldDB" id="A0A316TW72"/>
<proteinExistence type="inferred from homology"/>
<accession>A0A316TW72</accession>
<dbReference type="RefSeq" id="WP_109645709.1">
    <property type="nucleotide sequence ID" value="NZ_QGGB01000003.1"/>
</dbReference>
<dbReference type="Proteomes" id="UP000245533">
    <property type="component" value="Unassembled WGS sequence"/>
</dbReference>
<keyword evidence="3" id="KW-0536">Nodulation</keyword>
<dbReference type="GO" id="GO:0016887">
    <property type="term" value="F:ATP hydrolysis activity"/>
    <property type="evidence" value="ECO:0007669"/>
    <property type="project" value="InterPro"/>
</dbReference>
<evidence type="ECO:0000256" key="1">
    <source>
        <dbReference type="ARBA" id="ARBA00005417"/>
    </source>
</evidence>
<keyword evidence="2" id="KW-0813">Transport</keyword>
<dbReference type="CDD" id="cd03269">
    <property type="entry name" value="ABC_putative_ATPase"/>
    <property type="match status" value="1"/>
</dbReference>
<dbReference type="InterPro" id="IPR050763">
    <property type="entry name" value="ABC_transporter_ATP-binding"/>
</dbReference>
<keyword evidence="8" id="KW-1185">Reference proteome</keyword>
<dbReference type="PANTHER" id="PTHR42711">
    <property type="entry name" value="ABC TRANSPORTER ATP-BINDING PROTEIN"/>
    <property type="match status" value="1"/>
</dbReference>
<dbReference type="OrthoDB" id="9801987at2"/>
<dbReference type="InterPro" id="IPR003439">
    <property type="entry name" value="ABC_transporter-like_ATP-bd"/>
</dbReference>
<feature type="domain" description="ABC transporter" evidence="6">
    <location>
        <begin position="5"/>
        <end position="232"/>
    </location>
</feature>
<evidence type="ECO:0000256" key="4">
    <source>
        <dbReference type="ARBA" id="ARBA00022741"/>
    </source>
</evidence>
<dbReference type="SUPFAM" id="SSF52540">
    <property type="entry name" value="P-loop containing nucleoside triphosphate hydrolases"/>
    <property type="match status" value="1"/>
</dbReference>
<gene>
    <name evidence="7" type="ORF">DDZ15_05020</name>
</gene>
<evidence type="ECO:0000256" key="2">
    <source>
        <dbReference type="ARBA" id="ARBA00022448"/>
    </source>
</evidence>
<evidence type="ECO:0000259" key="6">
    <source>
        <dbReference type="PROSITE" id="PS50893"/>
    </source>
</evidence>
<sequence>MTNTIEVHNVTKAFGETKAVDDVSFNIEKGKIFGLLGPNGAGKTTTIRMINYIILPDDGKVLINGIKAGPQTQKMIGYMPEERGLYKKMKVGEQLLYLAQLKGLSASDAREKIRYWLKRFNAYDWHSKVVGELSKGMSQKIQFISTIVHDPEIYIFDEPFSGLDPINSELLKEIIIELKEKGNTILFSTHRMEQVEQMCDDICLFNNGKVVLTGNLRNIKKEFGKNTVLIEFQGDGSFLDRLENVRINNRSTNFAEVRILDGLNSQTILKKAMEAAEIHKFQLVEPSLNEIFISVVGEDNIKKQHEEELRA</sequence>
<evidence type="ECO:0000256" key="5">
    <source>
        <dbReference type="ARBA" id="ARBA00022840"/>
    </source>
</evidence>
<dbReference type="PROSITE" id="PS50893">
    <property type="entry name" value="ABC_TRANSPORTER_2"/>
    <property type="match status" value="1"/>
</dbReference>
<dbReference type="Gene3D" id="3.40.50.300">
    <property type="entry name" value="P-loop containing nucleotide triphosphate hydrolases"/>
    <property type="match status" value="1"/>
</dbReference>
<reference evidence="7 8" key="1">
    <citation type="submission" date="2018-05" db="EMBL/GenBank/DDBJ databases">
        <title>Rhodohalobacter halophilus gen. nov., sp. nov., a moderately halophilic member of the family Balneolaceae.</title>
        <authorList>
            <person name="Liu Z.-W."/>
        </authorList>
    </citation>
    <scope>NUCLEOTIDE SEQUENCE [LARGE SCALE GENOMIC DNA]</scope>
    <source>
        <strain evidence="7 8">8A47</strain>
    </source>
</reference>
<dbReference type="InterPro" id="IPR017871">
    <property type="entry name" value="ABC_transporter-like_CS"/>
</dbReference>
<keyword evidence="5" id="KW-0067">ATP-binding</keyword>
<name>A0A316TW72_9BACT</name>
<evidence type="ECO:0000313" key="8">
    <source>
        <dbReference type="Proteomes" id="UP000245533"/>
    </source>
</evidence>
<keyword evidence="4" id="KW-0547">Nucleotide-binding</keyword>
<evidence type="ECO:0000313" key="7">
    <source>
        <dbReference type="EMBL" id="PWN07619.1"/>
    </source>
</evidence>
<dbReference type="PANTHER" id="PTHR42711:SF5">
    <property type="entry name" value="ABC TRANSPORTER ATP-BINDING PROTEIN NATA"/>
    <property type="match status" value="1"/>
</dbReference>
<dbReference type="PROSITE" id="PS00211">
    <property type="entry name" value="ABC_TRANSPORTER_1"/>
    <property type="match status" value="1"/>
</dbReference>
<comment type="caution">
    <text evidence="7">The sequence shown here is derived from an EMBL/GenBank/DDBJ whole genome shotgun (WGS) entry which is preliminary data.</text>
</comment>
<dbReference type="GO" id="GO:0005524">
    <property type="term" value="F:ATP binding"/>
    <property type="evidence" value="ECO:0007669"/>
    <property type="project" value="UniProtKB-KW"/>
</dbReference>